<dbReference type="PRINTS" id="PR00706">
    <property type="entry name" value="PYROGLUPTASE"/>
</dbReference>
<accession>A0A4V1LFC7</accession>
<keyword evidence="8 9" id="KW-0788">Thiol protease</keyword>
<dbReference type="InterPro" id="IPR016125">
    <property type="entry name" value="Peptidase_C15-like"/>
</dbReference>
<keyword evidence="13" id="KW-1185">Reference proteome</keyword>
<keyword evidence="6 9" id="KW-0645">Protease</keyword>
<dbReference type="InterPro" id="IPR000816">
    <property type="entry name" value="Peptidase_C15"/>
</dbReference>
<keyword evidence="7 9" id="KW-0378">Hydrolase</keyword>
<dbReference type="EC" id="3.4.19.3" evidence="9"/>
<keyword evidence="5 9" id="KW-0963">Cytoplasm</keyword>
<evidence type="ECO:0000313" key="13">
    <source>
        <dbReference type="Proteomes" id="UP000290602"/>
    </source>
</evidence>
<dbReference type="AlphaFoldDB" id="A0A4V1LFC7"/>
<dbReference type="PANTHER" id="PTHR23402:SF1">
    <property type="entry name" value="PYROGLUTAMYL-PEPTIDASE I"/>
    <property type="match status" value="1"/>
</dbReference>
<comment type="subcellular location">
    <subcellularLocation>
        <location evidence="3 9">Cytoplasm</location>
    </subcellularLocation>
</comment>
<dbReference type="NCBIfam" id="TIGR00504">
    <property type="entry name" value="pyro_pdase"/>
    <property type="match status" value="1"/>
</dbReference>
<dbReference type="HAMAP" id="MF_00417">
    <property type="entry name" value="Pyrrolid_peptidase"/>
    <property type="match status" value="1"/>
</dbReference>
<comment type="subunit">
    <text evidence="9">Homotetramer.</text>
</comment>
<comment type="caution">
    <text evidence="12">The sequence shown here is derived from an EMBL/GenBank/DDBJ whole genome shotgun (WGS) entry which is preliminary data.</text>
</comment>
<dbReference type="GO" id="GO:0016920">
    <property type="term" value="F:pyroglutamyl-peptidase activity"/>
    <property type="evidence" value="ECO:0007669"/>
    <property type="project" value="UniProtKB-UniRule"/>
</dbReference>
<evidence type="ECO:0000256" key="10">
    <source>
        <dbReference type="PROSITE-ProRule" id="PRU10076"/>
    </source>
</evidence>
<dbReference type="InterPro" id="IPR033693">
    <property type="entry name" value="PGPEP1_Glu_AS"/>
</dbReference>
<gene>
    <name evidence="9 12" type="primary">pcp</name>
    <name evidence="12" type="ORF">DXH47_06640</name>
</gene>
<comment type="similarity">
    <text evidence="4 9">Belongs to the peptidase C15 family.</text>
</comment>
<feature type="active site" evidence="9 11">
    <location>
        <position position="141"/>
    </location>
</feature>
<dbReference type="EMBL" id="QXIL01000010">
    <property type="protein sequence ID" value="RXI78590.1"/>
    <property type="molecule type" value="Genomic_DNA"/>
</dbReference>
<dbReference type="InterPro" id="IPR029762">
    <property type="entry name" value="PGP-I_bact-type"/>
</dbReference>
<dbReference type="FunFam" id="3.40.630.20:FF:000001">
    <property type="entry name" value="Pyrrolidone-carboxylate peptidase"/>
    <property type="match status" value="1"/>
</dbReference>
<name>A0A4V1LFC7_9LACO</name>
<dbReference type="Proteomes" id="UP000290602">
    <property type="component" value="Unassembled WGS sequence"/>
</dbReference>
<dbReference type="InterPro" id="IPR033694">
    <property type="entry name" value="PGPEP1_Cys_AS"/>
</dbReference>
<dbReference type="GO" id="GO:0006508">
    <property type="term" value="P:proteolysis"/>
    <property type="evidence" value="ECO:0007669"/>
    <property type="project" value="UniProtKB-KW"/>
</dbReference>
<comment type="function">
    <text evidence="2 9">Removes 5-oxoproline from various penultimate amino acid residues except L-proline.</text>
</comment>
<dbReference type="NCBIfam" id="NF009676">
    <property type="entry name" value="PRK13197.1"/>
    <property type="match status" value="1"/>
</dbReference>
<protein>
    <recommendedName>
        <fullName evidence="9">Pyrrolidone-carboxylate peptidase</fullName>
        <ecNumber evidence="9">3.4.19.3</ecNumber>
    </recommendedName>
    <alternativeName>
        <fullName evidence="9">5-oxoprolyl-peptidase</fullName>
    </alternativeName>
    <alternativeName>
        <fullName evidence="9">Pyroglutamyl-peptidase I</fullName>
        <shortName evidence="9">PGP-I</shortName>
        <shortName evidence="9">Pyrase</shortName>
    </alternativeName>
</protein>
<reference evidence="12 13" key="1">
    <citation type="submission" date="2018-08" db="EMBL/GenBank/DDBJ databases">
        <title>Lactobacillus suantsai sp. nov., isolated from traditional fermented suan-tsai in Taiwan.</title>
        <authorList>
            <person name="Huang C.-H."/>
        </authorList>
    </citation>
    <scope>NUCLEOTIDE SEQUENCE [LARGE SCALE GENOMIC DNA]</scope>
    <source>
        <strain evidence="12 13">BCRC 12945</strain>
    </source>
</reference>
<sequence length="198" mass="21105">MKILVTGFDPFAGAQQNPAWEAVSRLPQQLGRATIVSLQVPTIFNRSAAIVHAAIQRERPDVVVSVGQAGGRSALSLERVAINLDDARIADNAGQAPHDQPIQLAGATAYFTQLPVKAMRTAIRQAGVPAQLSTTAGIFVCNHLMYQVQYQRATEFSTLKAGFIHIPYLPSQVVDRPGVPSLALTEAVKGLTAALSVL</sequence>
<evidence type="ECO:0000256" key="4">
    <source>
        <dbReference type="ARBA" id="ARBA00006641"/>
    </source>
</evidence>
<evidence type="ECO:0000256" key="3">
    <source>
        <dbReference type="ARBA" id="ARBA00004496"/>
    </source>
</evidence>
<dbReference type="CDD" id="cd00501">
    <property type="entry name" value="Peptidase_C15"/>
    <property type="match status" value="1"/>
</dbReference>
<evidence type="ECO:0000256" key="6">
    <source>
        <dbReference type="ARBA" id="ARBA00022670"/>
    </source>
</evidence>
<dbReference type="InterPro" id="IPR036440">
    <property type="entry name" value="Peptidase_C15-like_sf"/>
</dbReference>
<dbReference type="OrthoDB" id="9779738at2"/>
<dbReference type="PIRSF" id="PIRSF015592">
    <property type="entry name" value="Prld-crbxl_pptds"/>
    <property type="match status" value="1"/>
</dbReference>
<evidence type="ECO:0000256" key="9">
    <source>
        <dbReference type="HAMAP-Rule" id="MF_00417"/>
    </source>
</evidence>
<evidence type="ECO:0000256" key="2">
    <source>
        <dbReference type="ARBA" id="ARBA00002280"/>
    </source>
</evidence>
<dbReference type="Gene3D" id="3.40.630.20">
    <property type="entry name" value="Peptidase C15, pyroglutamyl peptidase I-like"/>
    <property type="match status" value="1"/>
</dbReference>
<dbReference type="PROSITE" id="PS01334">
    <property type="entry name" value="PYRASE_CYS"/>
    <property type="match status" value="1"/>
</dbReference>
<dbReference type="PROSITE" id="PS01333">
    <property type="entry name" value="PYRASE_GLU"/>
    <property type="match status" value="1"/>
</dbReference>
<evidence type="ECO:0000256" key="8">
    <source>
        <dbReference type="ARBA" id="ARBA00022807"/>
    </source>
</evidence>
<evidence type="ECO:0000256" key="1">
    <source>
        <dbReference type="ARBA" id="ARBA00001770"/>
    </source>
</evidence>
<dbReference type="Pfam" id="PF01470">
    <property type="entry name" value="Peptidase_C15"/>
    <property type="match status" value="1"/>
</dbReference>
<comment type="catalytic activity">
    <reaction evidence="1 9 10">
        <text>Release of an N-terminal pyroglutamyl group from a polypeptide, the second amino acid generally not being Pro.</text>
        <dbReference type="EC" id="3.4.19.3"/>
    </reaction>
</comment>
<feature type="active site" evidence="9">
    <location>
        <position position="165"/>
    </location>
</feature>
<evidence type="ECO:0000256" key="11">
    <source>
        <dbReference type="PROSITE-ProRule" id="PRU10077"/>
    </source>
</evidence>
<proteinExistence type="inferred from homology"/>
<dbReference type="SUPFAM" id="SSF53182">
    <property type="entry name" value="Pyrrolidone carboxyl peptidase (pyroglutamate aminopeptidase)"/>
    <property type="match status" value="1"/>
</dbReference>
<evidence type="ECO:0000313" key="12">
    <source>
        <dbReference type="EMBL" id="RXI78590.1"/>
    </source>
</evidence>
<dbReference type="GO" id="GO:0005829">
    <property type="term" value="C:cytosol"/>
    <property type="evidence" value="ECO:0007669"/>
    <property type="project" value="InterPro"/>
</dbReference>
<organism evidence="12 13">
    <name type="scientific">Levilactobacillus suantsaii</name>
    <dbReference type="NCBI Taxonomy" id="2292255"/>
    <lineage>
        <taxon>Bacteria</taxon>
        <taxon>Bacillati</taxon>
        <taxon>Bacillota</taxon>
        <taxon>Bacilli</taxon>
        <taxon>Lactobacillales</taxon>
        <taxon>Lactobacillaceae</taxon>
        <taxon>Levilactobacillus</taxon>
    </lineage>
</organism>
<evidence type="ECO:0000256" key="5">
    <source>
        <dbReference type="ARBA" id="ARBA00022490"/>
    </source>
</evidence>
<feature type="active site" evidence="9 10">
    <location>
        <position position="78"/>
    </location>
</feature>
<dbReference type="PANTHER" id="PTHR23402">
    <property type="entry name" value="PROTEASE FAMILY C15 PYROGLUTAMYL-PEPTIDASE I-RELATED"/>
    <property type="match status" value="1"/>
</dbReference>
<evidence type="ECO:0000256" key="7">
    <source>
        <dbReference type="ARBA" id="ARBA00022801"/>
    </source>
</evidence>
<dbReference type="RefSeq" id="WP_129032575.1">
    <property type="nucleotide sequence ID" value="NZ_QXIL01000010.1"/>
</dbReference>